<evidence type="ECO:0000256" key="6">
    <source>
        <dbReference type="SAM" id="Phobius"/>
    </source>
</evidence>
<feature type="transmembrane region" description="Helical" evidence="6">
    <location>
        <begin position="123"/>
        <end position="141"/>
    </location>
</feature>
<dbReference type="InterPro" id="IPR043128">
    <property type="entry name" value="Rev_trsase/Diguanyl_cyclase"/>
</dbReference>
<sequence>MKSKIYISIQKFIVAFILCLIAVPVSRYISPRAIIDLNYVYLAWLPLSVTLAMMLLFGRHAILPIIISFAIVNEWLLSLPFNQAVILLFCQTFPVLAVCAMVRWKIGIRWRYGIPNKNMALRIFWMGVVAPAGIKFSMYLAGKWFAFPVYLSSYFGSASVVYSIVDFQSLICASLIFTMMFYYPLRMIVSPHYGRIFWRKSLKPCFSKKRRLFISLWVSSLISILTILCAPYHSDFVAGYLVPLIFILFTLGISKLSYPLIMLSWAVSAFVLAACNRNFLHGVNTEYSLAFVMSVLICFTICLIYMTRVYHRSVWIRKRWRAQALTDPLTGLPNLRALELHLEKNKNQTICCFHMKNLEFLSRHYGMMMRIYFKRSVTHALRPLLQPTELLFQLPGSELLLVLEGSQAADRLQHMLDYLNSQRFHWQNTALDVEFGASWGDVNGAGETLHPMLGQLSWLSEQACTTPQALALTHSLDVVSDQMTERVILLNKVKRALDECTLQLYAQPILDAQGEGYHEILTRLVSDGDVMNPAHFIPVIAQFNLSTRFDMQVIETLLQWMQANPQSRTEPRQRFSVNLMPLTLMQKDFAEKLLGLFKNYAISTREIIIEITEEQAFSHSEYSVQNIQQLRQAGFKIAIDDFGTGFANFERLKRLEADIIKIDGCFVRDIAHDPQDAMIVKSICDLAKAKSLTVVAEYVETQEQRALLLNAGVDYLQGYLLGKPQPLAAVGKE</sequence>
<evidence type="ECO:0000256" key="3">
    <source>
        <dbReference type="ARBA" id="ARBA00022692"/>
    </source>
</evidence>
<evidence type="ECO:0000259" key="7">
    <source>
        <dbReference type="PROSITE" id="PS50883"/>
    </source>
</evidence>
<organism evidence="8 9">
    <name type="scientific">Kluyvera intermedia</name>
    <name type="common">Enterobacter intermedius</name>
    <dbReference type="NCBI Taxonomy" id="61648"/>
    <lineage>
        <taxon>Bacteria</taxon>
        <taxon>Pseudomonadati</taxon>
        <taxon>Pseudomonadota</taxon>
        <taxon>Gammaproteobacteria</taxon>
        <taxon>Enterobacterales</taxon>
        <taxon>Enterobacteriaceae</taxon>
        <taxon>Kluyvera</taxon>
    </lineage>
</organism>
<dbReference type="InterPro" id="IPR000160">
    <property type="entry name" value="GGDEF_dom"/>
</dbReference>
<evidence type="ECO:0000256" key="4">
    <source>
        <dbReference type="ARBA" id="ARBA00022989"/>
    </source>
</evidence>
<dbReference type="RefSeq" id="WP_047369370.1">
    <property type="nucleotide sequence ID" value="NZ_CABMNU010000005.1"/>
</dbReference>
<dbReference type="AlphaFoldDB" id="A0A9P3WEA6"/>
<dbReference type="SUPFAM" id="SSF141868">
    <property type="entry name" value="EAL domain-like"/>
    <property type="match status" value="1"/>
</dbReference>
<evidence type="ECO:0000256" key="5">
    <source>
        <dbReference type="ARBA" id="ARBA00023136"/>
    </source>
</evidence>
<dbReference type="CDD" id="cd01948">
    <property type="entry name" value="EAL"/>
    <property type="match status" value="1"/>
</dbReference>
<dbReference type="SUPFAM" id="SSF55073">
    <property type="entry name" value="Nucleotide cyclase"/>
    <property type="match status" value="1"/>
</dbReference>
<comment type="subcellular location">
    <subcellularLocation>
        <location evidence="1">Cell membrane</location>
        <topology evidence="1">Multi-pass membrane protein</topology>
    </subcellularLocation>
</comment>
<dbReference type="Pfam" id="PF00563">
    <property type="entry name" value="EAL"/>
    <property type="match status" value="1"/>
</dbReference>
<dbReference type="PANTHER" id="PTHR33121:SF74">
    <property type="entry name" value="CYCLIC DI-GMP PHOSPHODIESTERASE PDEA-RELATED"/>
    <property type="match status" value="1"/>
</dbReference>
<dbReference type="InterPro" id="IPR001633">
    <property type="entry name" value="EAL_dom"/>
</dbReference>
<feature type="transmembrane region" description="Helical" evidence="6">
    <location>
        <begin position="84"/>
        <end position="102"/>
    </location>
</feature>
<dbReference type="PANTHER" id="PTHR33121">
    <property type="entry name" value="CYCLIC DI-GMP PHOSPHODIESTERASE PDEF"/>
    <property type="match status" value="1"/>
</dbReference>
<dbReference type="SMART" id="SM00052">
    <property type="entry name" value="EAL"/>
    <property type="match status" value="1"/>
</dbReference>
<feature type="domain" description="EAL" evidence="7">
    <location>
        <begin position="486"/>
        <end position="733"/>
    </location>
</feature>
<keyword evidence="2" id="KW-1003">Cell membrane</keyword>
<accession>A0A9P3WEA6</accession>
<reference evidence="8" key="1">
    <citation type="journal article" date="2018" name="Genome Biol.">
        <title>SKESA: strategic k-mer extension for scrupulous assemblies.</title>
        <authorList>
            <person name="Souvorov A."/>
            <person name="Agarwala R."/>
            <person name="Lipman D.J."/>
        </authorList>
    </citation>
    <scope>NUCLEOTIDE SEQUENCE</scope>
    <source>
        <strain evidence="8">CAVp300</strain>
    </source>
</reference>
<dbReference type="Gene3D" id="3.30.70.270">
    <property type="match status" value="1"/>
</dbReference>
<keyword evidence="3 6" id="KW-0812">Transmembrane</keyword>
<dbReference type="InterPro" id="IPR035919">
    <property type="entry name" value="EAL_sf"/>
</dbReference>
<gene>
    <name evidence="8" type="ORF">I8531_000039</name>
</gene>
<keyword evidence="4 6" id="KW-1133">Transmembrane helix</keyword>
<dbReference type="InterPro" id="IPR007895">
    <property type="entry name" value="MASE1"/>
</dbReference>
<feature type="transmembrane region" description="Helical" evidence="6">
    <location>
        <begin position="291"/>
        <end position="311"/>
    </location>
</feature>
<feature type="transmembrane region" description="Helical" evidence="6">
    <location>
        <begin position="37"/>
        <end position="56"/>
    </location>
</feature>
<feature type="transmembrane region" description="Helical" evidence="6">
    <location>
        <begin position="161"/>
        <end position="185"/>
    </location>
</feature>
<name>A0A9P3WEA6_KLUIN</name>
<dbReference type="GO" id="GO:0005886">
    <property type="term" value="C:plasma membrane"/>
    <property type="evidence" value="ECO:0007669"/>
    <property type="project" value="UniProtKB-SubCell"/>
</dbReference>
<dbReference type="InterPro" id="IPR050706">
    <property type="entry name" value="Cyclic-di-GMP_PDE-like"/>
</dbReference>
<evidence type="ECO:0000313" key="9">
    <source>
        <dbReference type="Proteomes" id="UP000867740"/>
    </source>
</evidence>
<proteinExistence type="predicted"/>
<evidence type="ECO:0000313" key="8">
    <source>
        <dbReference type="EMBL" id="HAT3579806.1"/>
    </source>
</evidence>
<dbReference type="EMBL" id="DACSUM010000001">
    <property type="protein sequence ID" value="HAT3579806.1"/>
    <property type="molecule type" value="Genomic_DNA"/>
</dbReference>
<evidence type="ECO:0000256" key="1">
    <source>
        <dbReference type="ARBA" id="ARBA00004651"/>
    </source>
</evidence>
<dbReference type="GO" id="GO:0071111">
    <property type="term" value="F:cyclic-guanylate-specific phosphodiesterase activity"/>
    <property type="evidence" value="ECO:0007669"/>
    <property type="project" value="InterPro"/>
</dbReference>
<dbReference type="PROSITE" id="PS50883">
    <property type="entry name" value="EAL"/>
    <property type="match status" value="1"/>
</dbReference>
<reference evidence="8" key="2">
    <citation type="submission" date="2020-10" db="EMBL/GenBank/DDBJ databases">
        <authorList>
            <consortium name="NCBI Pathogen Detection Project"/>
        </authorList>
    </citation>
    <scope>NUCLEOTIDE SEQUENCE</scope>
    <source>
        <strain evidence="8">CAVp300</strain>
    </source>
</reference>
<evidence type="ECO:0000256" key="2">
    <source>
        <dbReference type="ARBA" id="ARBA00022475"/>
    </source>
</evidence>
<protein>
    <submittedName>
        <fullName evidence="8">EAL domain-containing protein</fullName>
    </submittedName>
</protein>
<dbReference type="SMART" id="SM00267">
    <property type="entry name" value="GGDEF"/>
    <property type="match status" value="1"/>
</dbReference>
<dbReference type="Gene3D" id="3.20.20.450">
    <property type="entry name" value="EAL domain"/>
    <property type="match status" value="1"/>
</dbReference>
<dbReference type="InterPro" id="IPR029787">
    <property type="entry name" value="Nucleotide_cyclase"/>
</dbReference>
<comment type="caution">
    <text evidence="8">The sequence shown here is derived from an EMBL/GenBank/DDBJ whole genome shotgun (WGS) entry which is preliminary data.</text>
</comment>
<dbReference type="Pfam" id="PF05231">
    <property type="entry name" value="MASE1"/>
    <property type="match status" value="1"/>
</dbReference>
<feature type="transmembrane region" description="Helical" evidence="6">
    <location>
        <begin position="212"/>
        <end position="230"/>
    </location>
</feature>
<dbReference type="Proteomes" id="UP000867740">
    <property type="component" value="Unassembled WGS sequence"/>
</dbReference>
<keyword evidence="5 6" id="KW-0472">Membrane</keyword>